<evidence type="ECO:0000313" key="3">
    <source>
        <dbReference type="Proteomes" id="UP001221142"/>
    </source>
</evidence>
<dbReference type="EMBL" id="JARKIF010000006">
    <property type="protein sequence ID" value="KAJ7637182.1"/>
    <property type="molecule type" value="Genomic_DNA"/>
</dbReference>
<name>A0AAD7C2T0_9AGAR</name>
<feature type="region of interest" description="Disordered" evidence="1">
    <location>
        <begin position="1"/>
        <end position="118"/>
    </location>
</feature>
<feature type="compositionally biased region" description="Basic and acidic residues" evidence="1">
    <location>
        <begin position="9"/>
        <end position="18"/>
    </location>
</feature>
<keyword evidence="3" id="KW-1185">Reference proteome</keyword>
<feature type="compositionally biased region" description="Acidic residues" evidence="1">
    <location>
        <begin position="73"/>
        <end position="83"/>
    </location>
</feature>
<reference evidence="2" key="1">
    <citation type="submission" date="2023-03" db="EMBL/GenBank/DDBJ databases">
        <title>Massive genome expansion in bonnet fungi (Mycena s.s.) driven by repeated elements and novel gene families across ecological guilds.</title>
        <authorList>
            <consortium name="Lawrence Berkeley National Laboratory"/>
            <person name="Harder C.B."/>
            <person name="Miyauchi S."/>
            <person name="Viragh M."/>
            <person name="Kuo A."/>
            <person name="Thoen E."/>
            <person name="Andreopoulos B."/>
            <person name="Lu D."/>
            <person name="Skrede I."/>
            <person name="Drula E."/>
            <person name="Henrissat B."/>
            <person name="Morin E."/>
            <person name="Kohler A."/>
            <person name="Barry K."/>
            <person name="LaButti K."/>
            <person name="Morin E."/>
            <person name="Salamov A."/>
            <person name="Lipzen A."/>
            <person name="Mereny Z."/>
            <person name="Hegedus B."/>
            <person name="Baldrian P."/>
            <person name="Stursova M."/>
            <person name="Weitz H."/>
            <person name="Taylor A."/>
            <person name="Grigoriev I.V."/>
            <person name="Nagy L.G."/>
            <person name="Martin F."/>
            <person name="Kauserud H."/>
        </authorList>
    </citation>
    <scope>NUCLEOTIDE SEQUENCE</scope>
    <source>
        <strain evidence="2">9284</strain>
    </source>
</reference>
<feature type="compositionally biased region" description="Low complexity" evidence="1">
    <location>
        <begin position="39"/>
        <end position="72"/>
    </location>
</feature>
<gene>
    <name evidence="2" type="ORF">FB45DRAFT_865071</name>
</gene>
<comment type="caution">
    <text evidence="2">The sequence shown here is derived from an EMBL/GenBank/DDBJ whole genome shotgun (WGS) entry which is preliminary data.</text>
</comment>
<proteinExistence type="predicted"/>
<evidence type="ECO:0000256" key="1">
    <source>
        <dbReference type="SAM" id="MobiDB-lite"/>
    </source>
</evidence>
<feature type="region of interest" description="Disordered" evidence="1">
    <location>
        <begin position="168"/>
        <end position="217"/>
    </location>
</feature>
<dbReference type="Proteomes" id="UP001221142">
    <property type="component" value="Unassembled WGS sequence"/>
</dbReference>
<protein>
    <submittedName>
        <fullName evidence="2">Uncharacterized protein</fullName>
    </submittedName>
</protein>
<sequence length="246" mass="26780">MQTRLQTKLAKEAAEAEARANAQAAGLSDTNSSHRLRSFDSMSSLSSVSTLTPTNSFSFSSSATPTPNLDAIVEAEDEEGEQDAEYHQDDTHVAPPLFPWRPTDRPMITPQPSLNPQHRYPAEVFQAPKKHVSPSERERLAAERARDSLLAGNSGLARLTEQGTLLLVDQPDLEERESSLSPEPSSDRGRGHGLGSPFVSQHAIPGPLEARATAQAYRRQPAIESIPTILVDPNTGKVLKYPVARE</sequence>
<dbReference type="AlphaFoldDB" id="A0AAD7C2T0"/>
<organism evidence="2 3">
    <name type="scientific">Roridomyces roridus</name>
    <dbReference type="NCBI Taxonomy" id="1738132"/>
    <lineage>
        <taxon>Eukaryota</taxon>
        <taxon>Fungi</taxon>
        <taxon>Dikarya</taxon>
        <taxon>Basidiomycota</taxon>
        <taxon>Agaricomycotina</taxon>
        <taxon>Agaricomycetes</taxon>
        <taxon>Agaricomycetidae</taxon>
        <taxon>Agaricales</taxon>
        <taxon>Marasmiineae</taxon>
        <taxon>Mycenaceae</taxon>
        <taxon>Roridomyces</taxon>
    </lineage>
</organism>
<accession>A0AAD7C2T0</accession>
<evidence type="ECO:0000313" key="2">
    <source>
        <dbReference type="EMBL" id="KAJ7637182.1"/>
    </source>
</evidence>